<proteinExistence type="predicted"/>
<evidence type="ECO:0000313" key="2">
    <source>
        <dbReference type="EMBL" id="OIQ68901.1"/>
    </source>
</evidence>
<dbReference type="EMBL" id="MLJW01005036">
    <property type="protein sequence ID" value="OIQ68901.1"/>
    <property type="molecule type" value="Genomic_DNA"/>
</dbReference>
<protein>
    <submittedName>
        <fullName evidence="2">Uncharacterized protein</fullName>
    </submittedName>
</protein>
<dbReference type="AlphaFoldDB" id="A0A1J5PZ31"/>
<comment type="caution">
    <text evidence="2">The sequence shown here is derived from an EMBL/GenBank/DDBJ whole genome shotgun (WGS) entry which is preliminary data.</text>
</comment>
<organism evidence="2">
    <name type="scientific">mine drainage metagenome</name>
    <dbReference type="NCBI Taxonomy" id="410659"/>
    <lineage>
        <taxon>unclassified sequences</taxon>
        <taxon>metagenomes</taxon>
        <taxon>ecological metagenomes</taxon>
    </lineage>
</organism>
<feature type="region of interest" description="Disordered" evidence="1">
    <location>
        <begin position="114"/>
        <end position="142"/>
    </location>
</feature>
<name>A0A1J5PZ31_9ZZZZ</name>
<gene>
    <name evidence="2" type="ORF">GALL_495010</name>
</gene>
<evidence type="ECO:0000256" key="1">
    <source>
        <dbReference type="SAM" id="MobiDB-lite"/>
    </source>
</evidence>
<sequence>MVPRADHVEPARAVRDHAGEHVQPPGRALGVGGGDDLRRQGERLQQRHDVDAVGLQHRAIGQVDLVQLQLVDALGHRGARPRQEARPDPIGNVPETQIEARRLDLALDKRVGREDQASIGHRRDHAVGQDAIGAGRKRECHG</sequence>
<feature type="compositionally biased region" description="Basic and acidic residues" evidence="1">
    <location>
        <begin position="1"/>
        <end position="20"/>
    </location>
</feature>
<accession>A0A1J5PZ31</accession>
<reference evidence="2" key="1">
    <citation type="submission" date="2016-10" db="EMBL/GenBank/DDBJ databases">
        <title>Sequence of Gallionella enrichment culture.</title>
        <authorList>
            <person name="Poehlein A."/>
            <person name="Muehling M."/>
            <person name="Daniel R."/>
        </authorList>
    </citation>
    <scope>NUCLEOTIDE SEQUENCE</scope>
</reference>
<feature type="region of interest" description="Disordered" evidence="1">
    <location>
        <begin position="77"/>
        <end position="96"/>
    </location>
</feature>
<feature type="region of interest" description="Disordered" evidence="1">
    <location>
        <begin position="1"/>
        <end position="40"/>
    </location>
</feature>